<keyword evidence="3" id="KW-0813">Transport</keyword>
<dbReference type="GO" id="GO:0046930">
    <property type="term" value="C:pore complex"/>
    <property type="evidence" value="ECO:0007669"/>
    <property type="project" value="UniProtKB-KW"/>
</dbReference>
<evidence type="ECO:0000256" key="10">
    <source>
        <dbReference type="ARBA" id="ARBA00023114"/>
    </source>
</evidence>
<proteinExistence type="inferred from homology"/>
<dbReference type="EMBL" id="CP019633">
    <property type="protein sequence ID" value="AQQ08941.1"/>
    <property type="molecule type" value="Genomic_DNA"/>
</dbReference>
<evidence type="ECO:0000256" key="9">
    <source>
        <dbReference type="ARBA" id="ARBA00023065"/>
    </source>
</evidence>
<comment type="subcellular location">
    <subcellularLocation>
        <location evidence="1">Cell outer membrane</location>
        <topology evidence="1">Multi-pass membrane protein</topology>
    </subcellularLocation>
</comment>
<evidence type="ECO:0000256" key="4">
    <source>
        <dbReference type="ARBA" id="ARBA00022452"/>
    </source>
</evidence>
<evidence type="ECO:0000256" key="2">
    <source>
        <dbReference type="ARBA" id="ARBA00009450"/>
    </source>
</evidence>
<dbReference type="Gene3D" id="3.10.560.10">
    <property type="entry name" value="Outer membrane lipoprotein wza domain like"/>
    <property type="match status" value="2"/>
</dbReference>
<evidence type="ECO:0000313" key="19">
    <source>
        <dbReference type="Proteomes" id="UP000188273"/>
    </source>
</evidence>
<dbReference type="PANTHER" id="PTHR33619:SF3">
    <property type="entry name" value="POLYSACCHARIDE EXPORT PROTEIN GFCE-RELATED"/>
    <property type="match status" value="1"/>
</dbReference>
<comment type="similarity">
    <text evidence="2">Belongs to the BexD/CtrA/VexA family.</text>
</comment>
<dbReference type="GO" id="GO:0009279">
    <property type="term" value="C:cell outer membrane"/>
    <property type="evidence" value="ECO:0007669"/>
    <property type="project" value="UniProtKB-SubCell"/>
</dbReference>
<dbReference type="Proteomes" id="UP000188273">
    <property type="component" value="Chromosome"/>
</dbReference>
<evidence type="ECO:0000256" key="7">
    <source>
        <dbReference type="ARBA" id="ARBA00022729"/>
    </source>
</evidence>
<keyword evidence="8" id="KW-0625">Polysaccharide transport</keyword>
<dbReference type="AlphaFoldDB" id="A0A1Q2HNN7"/>
<dbReference type="GO" id="GO:0006811">
    <property type="term" value="P:monoatomic ion transport"/>
    <property type="evidence" value="ECO:0007669"/>
    <property type="project" value="UniProtKB-KW"/>
</dbReference>
<feature type="domain" description="Polysaccharide export protein N-terminal" evidence="15">
    <location>
        <begin position="67"/>
        <end position="138"/>
    </location>
</feature>
<evidence type="ECO:0000259" key="17">
    <source>
        <dbReference type="Pfam" id="PF22461"/>
    </source>
</evidence>
<dbReference type="KEGG" id="pbu:L21SP3_00735"/>
<dbReference type="InterPro" id="IPR019554">
    <property type="entry name" value="Soluble_ligand-bd"/>
</dbReference>
<evidence type="ECO:0000256" key="1">
    <source>
        <dbReference type="ARBA" id="ARBA00004571"/>
    </source>
</evidence>
<dbReference type="STRING" id="1940790.L21SP3_00735"/>
<dbReference type="Pfam" id="PF02563">
    <property type="entry name" value="Poly_export"/>
    <property type="match status" value="1"/>
</dbReference>
<keyword evidence="13" id="KW-0998">Cell outer membrane</keyword>
<feature type="domain" description="Soluble ligand binding" evidence="16">
    <location>
        <begin position="239"/>
        <end position="284"/>
    </location>
</feature>
<gene>
    <name evidence="18" type="ORF">L21SP3_00735</name>
</gene>
<evidence type="ECO:0000313" key="18">
    <source>
        <dbReference type="EMBL" id="AQQ08941.1"/>
    </source>
</evidence>
<feature type="domain" description="SLBB" evidence="17">
    <location>
        <begin position="148"/>
        <end position="231"/>
    </location>
</feature>
<dbReference type="PANTHER" id="PTHR33619">
    <property type="entry name" value="POLYSACCHARIDE EXPORT PROTEIN GFCE-RELATED"/>
    <property type="match status" value="1"/>
</dbReference>
<evidence type="ECO:0000256" key="3">
    <source>
        <dbReference type="ARBA" id="ARBA00022448"/>
    </source>
</evidence>
<keyword evidence="10" id="KW-0626">Porin</keyword>
<organism evidence="18 19">
    <name type="scientific">Sedimentisphaera cyanobacteriorum</name>
    <dbReference type="NCBI Taxonomy" id="1940790"/>
    <lineage>
        <taxon>Bacteria</taxon>
        <taxon>Pseudomonadati</taxon>
        <taxon>Planctomycetota</taxon>
        <taxon>Phycisphaerae</taxon>
        <taxon>Sedimentisphaerales</taxon>
        <taxon>Sedimentisphaeraceae</taxon>
        <taxon>Sedimentisphaera</taxon>
    </lineage>
</organism>
<keyword evidence="4" id="KW-1134">Transmembrane beta strand</keyword>
<dbReference type="InterPro" id="IPR003715">
    <property type="entry name" value="Poly_export_N"/>
</dbReference>
<keyword evidence="9" id="KW-0406">Ion transport</keyword>
<sequence length="351" mass="39281">MYKMTRCTIYILFVSLFLGCADRERFVPHIVDSPEMDKAAYTFVGARPRTEQQVVEQLRELQKVRMEPYTIGMSDVLDVEVYNETELSSTNLTVRTDGCISLPLVGDIEVMELSVSEATAKVEKAYEKYLVEPRVTINPVQMKSGSYTILGKVGSSGTYPISSQMTLLDAIATAGGFRTGMFRGNTVEMADLENSYIVRDGKTLPVSFVKLIREHDMLHNIPLLPGDYIYIPSTRNQEIYVFGAVPSAAAYAYRDNMTVSHAVTYSGGFKVGARKKDIRIVRGGLSNPVVFTVNYPKILDGQMLDFKLKPGDIVYVPQTHIANWNDLISQIMPTFETLDYAGVTNNEESRR</sequence>
<name>A0A1Q2HNN7_9BACT</name>
<dbReference type="InterPro" id="IPR054765">
    <property type="entry name" value="SLBB_dom"/>
</dbReference>
<dbReference type="Pfam" id="PF22461">
    <property type="entry name" value="SLBB_2"/>
    <property type="match status" value="1"/>
</dbReference>
<keyword evidence="6" id="KW-0812">Transmembrane</keyword>
<keyword evidence="19" id="KW-1185">Reference proteome</keyword>
<evidence type="ECO:0000259" key="16">
    <source>
        <dbReference type="Pfam" id="PF10531"/>
    </source>
</evidence>
<dbReference type="InterPro" id="IPR049712">
    <property type="entry name" value="Poly_export"/>
</dbReference>
<accession>A0A1Q2HNN7</accession>
<evidence type="ECO:0000256" key="5">
    <source>
        <dbReference type="ARBA" id="ARBA00022597"/>
    </source>
</evidence>
<evidence type="ECO:0000256" key="12">
    <source>
        <dbReference type="ARBA" id="ARBA00023139"/>
    </source>
</evidence>
<dbReference type="PROSITE" id="PS51257">
    <property type="entry name" value="PROKAR_LIPOPROTEIN"/>
    <property type="match status" value="1"/>
</dbReference>
<reference evidence="19" key="1">
    <citation type="submission" date="2017-02" db="EMBL/GenBank/DDBJ databases">
        <title>Comparative genomics and description of representatives of a novel lineage of planctomycetes thriving in anoxic sediments.</title>
        <authorList>
            <person name="Spring S."/>
            <person name="Bunk B."/>
            <person name="Sproer C."/>
            <person name="Klenk H.-P."/>
        </authorList>
    </citation>
    <scope>NUCLEOTIDE SEQUENCE [LARGE SCALE GENOMIC DNA]</scope>
    <source>
        <strain evidence="19">L21-RPul-D3</strain>
    </source>
</reference>
<dbReference type="GO" id="GO:0015159">
    <property type="term" value="F:polysaccharide transmembrane transporter activity"/>
    <property type="evidence" value="ECO:0007669"/>
    <property type="project" value="InterPro"/>
</dbReference>
<keyword evidence="11" id="KW-0472">Membrane</keyword>
<keyword evidence="5" id="KW-0762">Sugar transport</keyword>
<evidence type="ECO:0000259" key="15">
    <source>
        <dbReference type="Pfam" id="PF02563"/>
    </source>
</evidence>
<evidence type="ECO:0000256" key="13">
    <source>
        <dbReference type="ARBA" id="ARBA00023237"/>
    </source>
</evidence>
<keyword evidence="7" id="KW-0732">Signal</keyword>
<keyword evidence="12" id="KW-0564">Palmitate</keyword>
<dbReference type="GO" id="GO:0015288">
    <property type="term" value="F:porin activity"/>
    <property type="evidence" value="ECO:0007669"/>
    <property type="project" value="UniProtKB-KW"/>
</dbReference>
<dbReference type="Pfam" id="PF10531">
    <property type="entry name" value="SLBB"/>
    <property type="match status" value="1"/>
</dbReference>
<evidence type="ECO:0000256" key="14">
    <source>
        <dbReference type="ARBA" id="ARBA00023288"/>
    </source>
</evidence>
<evidence type="ECO:0000256" key="6">
    <source>
        <dbReference type="ARBA" id="ARBA00022692"/>
    </source>
</evidence>
<keyword evidence="14" id="KW-0449">Lipoprotein</keyword>
<evidence type="ECO:0000256" key="8">
    <source>
        <dbReference type="ARBA" id="ARBA00023047"/>
    </source>
</evidence>
<protein>
    <submittedName>
        <fullName evidence="18">Polysaccharide export protein Wza</fullName>
    </submittedName>
</protein>
<evidence type="ECO:0000256" key="11">
    <source>
        <dbReference type="ARBA" id="ARBA00023136"/>
    </source>
</evidence>